<dbReference type="InterPro" id="IPR050643">
    <property type="entry name" value="Periplasmic_pilus_chap"/>
</dbReference>
<keyword evidence="3" id="KW-1029">Fimbrium biogenesis</keyword>
<dbReference type="SUPFAM" id="SSF49354">
    <property type="entry name" value="PapD-like"/>
    <property type="match status" value="1"/>
</dbReference>
<dbReference type="InterPro" id="IPR016148">
    <property type="entry name" value="Pili_assmbl_chaperone_C"/>
</dbReference>
<reference evidence="11 12" key="1">
    <citation type="submission" date="2020-04" db="EMBL/GenBank/DDBJ databases">
        <title>Genome sequencing of Rosenbergiella species.</title>
        <authorList>
            <person name="Alvarez-Perez S."/>
            <person name="Lievens B."/>
        </authorList>
    </citation>
    <scope>NUCLEOTIDE SEQUENCE [LARGE SCALE GENOMIC DNA]</scope>
    <source>
        <strain evidence="11 12">CdVSA20.1</strain>
    </source>
</reference>
<comment type="caution">
    <text evidence="11">The sequence shown here is derived from an EMBL/GenBank/DDBJ whole genome shotgun (WGS) entry which is preliminary data.</text>
</comment>
<dbReference type="Pfam" id="PF02753">
    <property type="entry name" value="PapD_C"/>
    <property type="match status" value="1"/>
</dbReference>
<dbReference type="PANTHER" id="PTHR30251:SF11">
    <property type="entry name" value="CHAPERONE PROTEIN FIMC-RELATED"/>
    <property type="match status" value="1"/>
</dbReference>
<dbReference type="InterPro" id="IPR016147">
    <property type="entry name" value="Pili_assmbl_chaperone_N"/>
</dbReference>
<evidence type="ECO:0000256" key="2">
    <source>
        <dbReference type="ARBA" id="ARBA00007399"/>
    </source>
</evidence>
<comment type="subcellular location">
    <subcellularLocation>
        <location evidence="1 7">Periplasm</location>
    </subcellularLocation>
</comment>
<dbReference type="PROSITE" id="PS00635">
    <property type="entry name" value="PILI_CHAPERONE"/>
    <property type="match status" value="1"/>
</dbReference>
<evidence type="ECO:0000256" key="1">
    <source>
        <dbReference type="ARBA" id="ARBA00004418"/>
    </source>
</evidence>
<evidence type="ECO:0000259" key="10">
    <source>
        <dbReference type="Pfam" id="PF02753"/>
    </source>
</evidence>
<protein>
    <submittedName>
        <fullName evidence="11">Fimbria/pilus periplasmic chaperone</fullName>
    </submittedName>
</protein>
<dbReference type="InterPro" id="IPR008962">
    <property type="entry name" value="PapD-like_sf"/>
</dbReference>
<evidence type="ECO:0000313" key="11">
    <source>
        <dbReference type="EMBL" id="MBT0728468.1"/>
    </source>
</evidence>
<feature type="domain" description="Pili assembly chaperone C-terminal" evidence="10">
    <location>
        <begin position="169"/>
        <end position="223"/>
    </location>
</feature>
<dbReference type="PRINTS" id="PR00969">
    <property type="entry name" value="CHAPERONPILI"/>
</dbReference>
<keyword evidence="6 7" id="KW-0143">Chaperone</keyword>
<comment type="similarity">
    <text evidence="2 7">Belongs to the periplasmic pilus chaperone family.</text>
</comment>
<dbReference type="InterPro" id="IPR036316">
    <property type="entry name" value="Pili_assmbl_chap_C_dom_sf"/>
</dbReference>
<evidence type="ECO:0000313" key="12">
    <source>
        <dbReference type="Proteomes" id="UP000786875"/>
    </source>
</evidence>
<feature type="domain" description="Pili assembly chaperone N-terminal" evidence="9">
    <location>
        <begin position="28"/>
        <end position="147"/>
    </location>
</feature>
<keyword evidence="12" id="KW-1185">Reference proteome</keyword>
<dbReference type="InterPro" id="IPR018046">
    <property type="entry name" value="Pili_assmbl_chaperone_CS"/>
</dbReference>
<evidence type="ECO:0000256" key="8">
    <source>
        <dbReference type="SAM" id="SignalP"/>
    </source>
</evidence>
<evidence type="ECO:0000256" key="7">
    <source>
        <dbReference type="RuleBase" id="RU003918"/>
    </source>
</evidence>
<dbReference type="PANTHER" id="PTHR30251">
    <property type="entry name" value="PILUS ASSEMBLY CHAPERONE"/>
    <property type="match status" value="1"/>
</dbReference>
<name>A0ABS5T7X3_9GAMM</name>
<dbReference type="Proteomes" id="UP000786875">
    <property type="component" value="Unassembled WGS sequence"/>
</dbReference>
<proteinExistence type="inferred from homology"/>
<evidence type="ECO:0000256" key="6">
    <source>
        <dbReference type="ARBA" id="ARBA00023186"/>
    </source>
</evidence>
<evidence type="ECO:0000256" key="4">
    <source>
        <dbReference type="ARBA" id="ARBA00022729"/>
    </source>
</evidence>
<organism evidence="11 12">
    <name type="scientific">Rosenbergiella australiborealis</name>
    <dbReference type="NCBI Taxonomy" id="1544696"/>
    <lineage>
        <taxon>Bacteria</taxon>
        <taxon>Pseudomonadati</taxon>
        <taxon>Pseudomonadota</taxon>
        <taxon>Gammaproteobacteria</taxon>
        <taxon>Enterobacterales</taxon>
        <taxon>Erwiniaceae</taxon>
        <taxon>Rosenbergiella</taxon>
    </lineage>
</organism>
<dbReference type="EMBL" id="JABBFO010000020">
    <property type="protein sequence ID" value="MBT0728468.1"/>
    <property type="molecule type" value="Genomic_DNA"/>
</dbReference>
<feature type="signal peptide" evidence="8">
    <location>
        <begin position="1"/>
        <end position="27"/>
    </location>
</feature>
<evidence type="ECO:0000256" key="3">
    <source>
        <dbReference type="ARBA" id="ARBA00022558"/>
    </source>
</evidence>
<dbReference type="Pfam" id="PF00345">
    <property type="entry name" value="PapD_N"/>
    <property type="match status" value="1"/>
</dbReference>
<evidence type="ECO:0000256" key="5">
    <source>
        <dbReference type="ARBA" id="ARBA00022764"/>
    </source>
</evidence>
<dbReference type="RefSeq" id="WP_214215887.1">
    <property type="nucleotide sequence ID" value="NZ_JABBFO010000020.1"/>
</dbReference>
<evidence type="ECO:0000259" key="9">
    <source>
        <dbReference type="Pfam" id="PF00345"/>
    </source>
</evidence>
<keyword evidence="4 8" id="KW-0732">Signal</keyword>
<feature type="chain" id="PRO_5046307754" evidence="8">
    <location>
        <begin position="28"/>
        <end position="231"/>
    </location>
</feature>
<dbReference type="SUPFAM" id="SSF49584">
    <property type="entry name" value="Periplasmic chaperone C-domain"/>
    <property type="match status" value="1"/>
</dbReference>
<sequence>MNKFSLRSLPVILSLSCSLLLTSQAEAGVGLDATRVVFPAGQKDTSLGVRSLKDTDSFLIQSWVENAEGNKVNSFVITPPLFLMQGKKENTLRIIDNTNNTLPTDRETLYWLNVKAIPSMNKNEEQQNTLQFAITSRIKMFYRPNNLTVAPEEAPNKLTFSHQGNAIQVNNPTPYYLTLVSIKANNSALKDTMVAPMSNLTLSPTISASSISYRTINDFGAQTPVITASIN</sequence>
<gene>
    <name evidence="11" type="ORF">HGT73_14065</name>
</gene>
<accession>A0ABS5T7X3</accession>
<dbReference type="Gene3D" id="2.60.40.10">
    <property type="entry name" value="Immunoglobulins"/>
    <property type="match status" value="2"/>
</dbReference>
<dbReference type="InterPro" id="IPR013783">
    <property type="entry name" value="Ig-like_fold"/>
</dbReference>
<dbReference type="InterPro" id="IPR001829">
    <property type="entry name" value="Pili_assmbl_chaperone_bac"/>
</dbReference>
<keyword evidence="5" id="KW-0574">Periplasm</keyword>